<comment type="caution">
    <text evidence="4">The sequence shown here is derived from an EMBL/GenBank/DDBJ whole genome shotgun (WGS) entry which is preliminary data.</text>
</comment>
<dbReference type="Proteomes" id="UP001207337">
    <property type="component" value="Unassembled WGS sequence"/>
</dbReference>
<keyword evidence="5" id="KW-1185">Reference proteome</keyword>
<dbReference type="SUPFAM" id="SSF53474">
    <property type="entry name" value="alpha/beta-Hydrolases"/>
    <property type="match status" value="1"/>
</dbReference>
<dbReference type="PANTHER" id="PTHR10655">
    <property type="entry name" value="LYSOPHOSPHOLIPASE-RELATED"/>
    <property type="match status" value="1"/>
</dbReference>
<sequence length="231" mass="27307">MEEESFTDTTRFEIEVPFMLMDVGKEKDKRLFIYLHGFRQNMNIFRSYMEPLLDLEGYHLFIQGPYPIYDRDRNKRIEEWGRAWYLYDGNQDSFHKSLEHTSAFLDQLIDKRIANESKFSSMTIIGYSMGGYLAGYYTLSRAPRVDNLVVIGSRIKTEYFKDKQHNYTELEVLAIHGKDDRSVEGAPQKRSCNQLAKWGANVTYKELNGGHKLQEKYLNEIRKWLLSQKNK</sequence>
<dbReference type="InterPro" id="IPR003140">
    <property type="entry name" value="PLipase/COase/thioEstase"/>
</dbReference>
<evidence type="ECO:0000313" key="4">
    <source>
        <dbReference type="EMBL" id="MCW9712370.1"/>
    </source>
</evidence>
<feature type="domain" description="Phospholipase/carboxylesterase/thioesterase" evidence="3">
    <location>
        <begin position="25"/>
        <end position="225"/>
    </location>
</feature>
<protein>
    <recommendedName>
        <fullName evidence="3">Phospholipase/carboxylesterase/thioesterase domain-containing protein</fullName>
    </recommendedName>
</protein>
<proteinExistence type="inferred from homology"/>
<evidence type="ECO:0000259" key="3">
    <source>
        <dbReference type="Pfam" id="PF02230"/>
    </source>
</evidence>
<evidence type="ECO:0000256" key="2">
    <source>
        <dbReference type="ARBA" id="ARBA00022801"/>
    </source>
</evidence>
<comment type="similarity">
    <text evidence="1">Belongs to the AB hydrolase superfamily. AB hydrolase 2 family.</text>
</comment>
<name>A0ABT3PWZ4_9BACT</name>
<reference evidence="4 5" key="1">
    <citation type="submission" date="2021-11" db="EMBL/GenBank/DDBJ databases">
        <title>Aliifidinibius sp. nov., a new bacterium isolated from saline soil.</title>
        <authorList>
            <person name="Galisteo C."/>
            <person name="De La Haba R."/>
            <person name="Sanchez-Porro C."/>
            <person name="Ventosa A."/>
        </authorList>
    </citation>
    <scope>NUCLEOTIDE SEQUENCE [LARGE SCALE GENOMIC DNA]</scope>
    <source>
        <strain evidence="4 5">KACC 190600</strain>
    </source>
</reference>
<evidence type="ECO:0000256" key="1">
    <source>
        <dbReference type="ARBA" id="ARBA00006499"/>
    </source>
</evidence>
<dbReference type="EMBL" id="JAJNDC010000001">
    <property type="protein sequence ID" value="MCW9712370.1"/>
    <property type="molecule type" value="Genomic_DNA"/>
</dbReference>
<dbReference type="InterPro" id="IPR029058">
    <property type="entry name" value="AB_hydrolase_fold"/>
</dbReference>
<keyword evidence="2" id="KW-0378">Hydrolase</keyword>
<dbReference type="InterPro" id="IPR050565">
    <property type="entry name" value="LYPA1-2/EST-like"/>
</dbReference>
<evidence type="ECO:0000313" key="5">
    <source>
        <dbReference type="Proteomes" id="UP001207337"/>
    </source>
</evidence>
<dbReference type="RefSeq" id="WP_265788284.1">
    <property type="nucleotide sequence ID" value="NZ_BAABRS010000001.1"/>
</dbReference>
<organism evidence="4 5">
    <name type="scientific">Fodinibius salicampi</name>
    <dbReference type="NCBI Taxonomy" id="1920655"/>
    <lineage>
        <taxon>Bacteria</taxon>
        <taxon>Pseudomonadati</taxon>
        <taxon>Balneolota</taxon>
        <taxon>Balneolia</taxon>
        <taxon>Balneolales</taxon>
        <taxon>Balneolaceae</taxon>
        <taxon>Fodinibius</taxon>
    </lineage>
</organism>
<dbReference type="Pfam" id="PF02230">
    <property type="entry name" value="Abhydrolase_2"/>
    <property type="match status" value="1"/>
</dbReference>
<gene>
    <name evidence="4" type="ORF">LQ318_05565</name>
</gene>
<accession>A0ABT3PWZ4</accession>
<dbReference type="PANTHER" id="PTHR10655:SF17">
    <property type="entry name" value="LYSOPHOSPHOLIPASE-LIKE PROTEIN 1"/>
    <property type="match status" value="1"/>
</dbReference>
<dbReference type="Gene3D" id="3.40.50.1820">
    <property type="entry name" value="alpha/beta hydrolase"/>
    <property type="match status" value="1"/>
</dbReference>